<dbReference type="InterPro" id="IPR002810">
    <property type="entry name" value="NfeD-like_C"/>
</dbReference>
<keyword evidence="3 5" id="KW-1133">Transmembrane helix</keyword>
<dbReference type="EMBL" id="AY458646">
    <property type="protein sequence ID" value="AAR38132.1"/>
    <property type="molecule type" value="Genomic_DNA"/>
</dbReference>
<evidence type="ECO:0000256" key="5">
    <source>
        <dbReference type="SAM" id="Phobius"/>
    </source>
</evidence>
<dbReference type="InterPro" id="IPR052165">
    <property type="entry name" value="Membrane_assoc_protease"/>
</dbReference>
<dbReference type="AlphaFoldDB" id="Q6SFT0"/>
<evidence type="ECO:0000313" key="7">
    <source>
        <dbReference type="EMBL" id="AAR38132.1"/>
    </source>
</evidence>
<reference evidence="7" key="1">
    <citation type="submission" date="2003-11" db="EMBL/GenBank/DDBJ databases">
        <authorList>
            <person name="Heidelberg J.F."/>
            <person name="Eisen J.A."/>
            <person name="Nelson W.C."/>
            <person name="DeLong E.F."/>
        </authorList>
    </citation>
    <scope>NUCLEOTIDE SEQUENCE</scope>
</reference>
<feature type="transmembrane region" description="Helical" evidence="5">
    <location>
        <begin position="12"/>
        <end position="35"/>
    </location>
</feature>
<evidence type="ECO:0000256" key="2">
    <source>
        <dbReference type="ARBA" id="ARBA00022692"/>
    </source>
</evidence>
<evidence type="ECO:0000259" key="6">
    <source>
        <dbReference type="Pfam" id="PF01957"/>
    </source>
</evidence>
<dbReference type="Pfam" id="PF01957">
    <property type="entry name" value="NfeD"/>
    <property type="match status" value="1"/>
</dbReference>
<dbReference type="PANTHER" id="PTHR33507:SF3">
    <property type="entry name" value="INNER MEMBRANE PROTEIN YBBJ"/>
    <property type="match status" value="1"/>
</dbReference>
<accession>Q6SFT0</accession>
<comment type="subcellular location">
    <subcellularLocation>
        <location evidence="1">Membrane</location>
        <topology evidence="1">Multi-pass membrane protein</topology>
    </subcellularLocation>
</comment>
<dbReference type="InterPro" id="IPR012340">
    <property type="entry name" value="NA-bd_OB-fold"/>
</dbReference>
<evidence type="ECO:0000256" key="4">
    <source>
        <dbReference type="ARBA" id="ARBA00023136"/>
    </source>
</evidence>
<sequence>MEMIFENLNYMHWLVLGLALVIIELFLWSVFLLWIGASAITVSIIFYLASSTSGAMQLLIFVLISISVTYLAMKYYPIKTVDDELNNKAKSHIGKECEVMSIKNGIAKVQIGKSLWFAKGLDLNVGQIVQIVDVESSTFIVKPSK</sequence>
<dbReference type="Gene3D" id="2.40.50.140">
    <property type="entry name" value="Nucleic acid-binding proteins"/>
    <property type="match status" value="1"/>
</dbReference>
<dbReference type="GO" id="GO:0005886">
    <property type="term" value="C:plasma membrane"/>
    <property type="evidence" value="ECO:0007669"/>
    <property type="project" value="TreeGrafter"/>
</dbReference>
<protein>
    <recommendedName>
        <fullName evidence="6">NfeD-like C-terminal domain-containing protein</fullName>
    </recommendedName>
</protein>
<dbReference type="PANTHER" id="PTHR33507">
    <property type="entry name" value="INNER MEMBRANE PROTEIN YBBJ"/>
    <property type="match status" value="1"/>
</dbReference>
<reference evidence="7" key="2">
    <citation type="submission" date="2003-12" db="EMBL/GenBank/DDBJ databases">
        <title>Monterey Bay Coastal Ocean Microbial Observatory environmental clone sequencing.</title>
        <authorList>
            <person name="DeLong E.F."/>
        </authorList>
    </citation>
    <scope>NUCLEOTIDE SEQUENCE</scope>
</reference>
<name>Q6SFT0_9BACT</name>
<proteinExistence type="predicted"/>
<feature type="domain" description="NfeD-like C-terminal" evidence="6">
    <location>
        <begin position="90"/>
        <end position="143"/>
    </location>
</feature>
<organism evidence="7">
    <name type="scientific">uncultured marine bacterium 578</name>
    <dbReference type="NCBI Taxonomy" id="257399"/>
    <lineage>
        <taxon>Bacteria</taxon>
        <taxon>environmental samples</taxon>
    </lineage>
</organism>
<keyword evidence="2 5" id="KW-0812">Transmembrane</keyword>
<evidence type="ECO:0000256" key="1">
    <source>
        <dbReference type="ARBA" id="ARBA00004141"/>
    </source>
</evidence>
<gene>
    <name evidence="7" type="ORF">MBMO_EBAC080-L31E09.50</name>
</gene>
<keyword evidence="4 5" id="KW-0472">Membrane</keyword>
<evidence type="ECO:0000256" key="3">
    <source>
        <dbReference type="ARBA" id="ARBA00022989"/>
    </source>
</evidence>
<feature type="transmembrane region" description="Helical" evidence="5">
    <location>
        <begin position="55"/>
        <end position="73"/>
    </location>
</feature>